<dbReference type="OrthoDB" id="5826335at2759"/>
<dbReference type="AlphaFoldDB" id="A0A0D8Y6J8"/>
<accession>A0A0D8Y6J8</accession>
<name>A0A0D8Y6J8_DICVI</name>
<keyword evidence="2" id="KW-1185">Reference proteome</keyword>
<reference evidence="2" key="2">
    <citation type="journal article" date="2016" name="Sci. Rep.">
        <title>Dictyocaulus viviparus genome, variome and transcriptome elucidate lungworm biology and support future intervention.</title>
        <authorList>
            <person name="McNulty S.N."/>
            <person name="Strube C."/>
            <person name="Rosa B.A."/>
            <person name="Martin J.C."/>
            <person name="Tyagi R."/>
            <person name="Choi Y.J."/>
            <person name="Wang Q."/>
            <person name="Hallsworth Pepin K."/>
            <person name="Zhang X."/>
            <person name="Ozersky P."/>
            <person name="Wilson R.K."/>
            <person name="Sternberg P.W."/>
            <person name="Gasser R.B."/>
            <person name="Mitreva M."/>
        </authorList>
    </citation>
    <scope>NUCLEOTIDE SEQUENCE [LARGE SCALE GENOMIC DNA]</scope>
    <source>
        <strain evidence="2">HannoverDv2000</strain>
    </source>
</reference>
<sequence length="202" mass="22746">MSTTCTHDLVTPFLTRMLGQMQVLSTNLKCNKQQNGEYLYEYSVQVRPDHEDEDLAALLRSESRSSIGYSTSDISASLNSSTSATSLMTTSLSRGSQFETNCVYMVEVRFILLHQNMNGKAQLRMKEEFPCYMSVREVIDYFRIESDGAHRGVFAPRLAYNVGRTGNDAYRLMDYDLGKTLAELCGKDQNVNTVTIIADLTN</sequence>
<protein>
    <submittedName>
        <fullName evidence="1">Uncharacterized protein</fullName>
    </submittedName>
</protein>
<dbReference type="InterPro" id="IPR007465">
    <property type="entry name" value="DUF508"/>
</dbReference>
<reference evidence="1 2" key="1">
    <citation type="submission" date="2013-11" db="EMBL/GenBank/DDBJ databases">
        <title>Draft genome of the bovine lungworm Dictyocaulus viviparus.</title>
        <authorList>
            <person name="Mitreva M."/>
        </authorList>
    </citation>
    <scope>NUCLEOTIDE SEQUENCE [LARGE SCALE GENOMIC DNA]</scope>
    <source>
        <strain evidence="1 2">HannoverDv2000</strain>
    </source>
</reference>
<dbReference type="Pfam" id="PF04370">
    <property type="entry name" value="DUF508"/>
    <property type="match status" value="1"/>
</dbReference>
<evidence type="ECO:0000313" key="1">
    <source>
        <dbReference type="EMBL" id="KJH52350.1"/>
    </source>
</evidence>
<dbReference type="Proteomes" id="UP000053766">
    <property type="component" value="Unassembled WGS sequence"/>
</dbReference>
<dbReference type="EMBL" id="KN716166">
    <property type="protein sequence ID" value="KJH52350.1"/>
    <property type="molecule type" value="Genomic_DNA"/>
</dbReference>
<evidence type="ECO:0000313" key="2">
    <source>
        <dbReference type="Proteomes" id="UP000053766"/>
    </source>
</evidence>
<organism evidence="1 2">
    <name type="scientific">Dictyocaulus viviparus</name>
    <name type="common">Bovine lungworm</name>
    <dbReference type="NCBI Taxonomy" id="29172"/>
    <lineage>
        <taxon>Eukaryota</taxon>
        <taxon>Metazoa</taxon>
        <taxon>Ecdysozoa</taxon>
        <taxon>Nematoda</taxon>
        <taxon>Chromadorea</taxon>
        <taxon>Rhabditida</taxon>
        <taxon>Rhabditina</taxon>
        <taxon>Rhabditomorpha</taxon>
        <taxon>Strongyloidea</taxon>
        <taxon>Metastrongylidae</taxon>
        <taxon>Dictyocaulus</taxon>
    </lineage>
</organism>
<gene>
    <name evidence="1" type="ORF">DICVIV_01442</name>
</gene>
<proteinExistence type="predicted"/>